<evidence type="ECO:0000256" key="1">
    <source>
        <dbReference type="SAM" id="MobiDB-lite"/>
    </source>
</evidence>
<dbReference type="EMBL" id="KN818233">
    <property type="protein sequence ID" value="KIL66946.1"/>
    <property type="molecule type" value="Genomic_DNA"/>
</dbReference>
<feature type="region of interest" description="Disordered" evidence="1">
    <location>
        <begin position="552"/>
        <end position="630"/>
    </location>
</feature>
<feature type="compositionally biased region" description="Basic and acidic residues" evidence="1">
    <location>
        <begin position="575"/>
        <end position="587"/>
    </location>
</feature>
<gene>
    <name evidence="2" type="ORF">M378DRAFT_177490</name>
</gene>
<proteinExistence type="predicted"/>
<keyword evidence="3" id="KW-1185">Reference proteome</keyword>
<accession>A0A0C2XC54</accession>
<sequence>MSSHSRYTNFLCGRMCSRSQDLVEFTAPGRSPELPQVFTVDQHPLVREAHDKIYILLQDRSQEGLDLARDSASRNAETHPQSDLDIKNVGYPLLDAHQNEYVFLRDKAADNPHPADDILIAFTMSPSFYQPELLQMLKQVQEEILGDPSKITAEKPGVEFERRLRAIPNSRGDRCYPLGTSFQDGAQLTAPAKTMKAAIGESLDLSRNIIKTGASCAMQGLKMKAPELADMMDRRAVVLNTPRIGIHENTSYPGISAGCARKDQTIEDLGNAGGAHVDPHDSDVGLTCMQNLSKSQDNVDTETFVLYGLGFAVKLPEFTSLYFSGLYLHGGIQPVLLYEDQNIPLYYRLTLICYPAKALLHNNGSLAFAQLPIPPPLSEQKLNEIMSKTKEQLMSYLRNEFKAQARIMNYDSEMRETWFPQLVPPTCEGQTTFLRDGGGIMERKSYVNMITSGFFQSLSYFLSRSDADCKIQMDARTFFKSFSYCSKDDQRVHPNPEILDFLGACVEESSIEEDGENDSSTLKSYKYDEVTRCLEDSKAAWKEYQEKRQASIGRVKKLQKRGSINKSKNLKKRGRDRDHKKDQVRADDENDDENDKDATTSSENGQDSEYRLRTRKRKRDKTDIGGLERSLQPRVLHDVATKNKKTMNKTNLKKKALSIFARKNRASSSRRTALKEASSLPRVLRNRRGREVVRRTRSTPGKNRVRFSPGPATFQQPSKSTLKENSKAPRGNCLPILQIGVGDMDRMSELLQLVRVSPSSAFKDTATSLCQETHLPQSSSVLMCQLVSDLRVIENDRNLISAFEQVITGRQLLTNLLWWDTLEHEIKLSLGDSSHWLASFRHRVEDLSHKKSAVTLFRANVHESFSSIPEDLMALEYRYCVTTYRVRDTGRTDRGSSVVLPIADIKPFSSEKWWLLWDRPLSL</sequence>
<dbReference type="HOGENOM" id="CLU_316154_0_0_1"/>
<protein>
    <submittedName>
        <fullName evidence="2">Uncharacterized protein</fullName>
    </submittedName>
</protein>
<name>A0A0C2XC54_AMAMK</name>
<dbReference type="AlphaFoldDB" id="A0A0C2XC54"/>
<evidence type="ECO:0000313" key="2">
    <source>
        <dbReference type="EMBL" id="KIL66946.1"/>
    </source>
</evidence>
<feature type="region of interest" description="Disordered" evidence="1">
    <location>
        <begin position="662"/>
        <end position="729"/>
    </location>
</feature>
<evidence type="ECO:0000313" key="3">
    <source>
        <dbReference type="Proteomes" id="UP000054549"/>
    </source>
</evidence>
<dbReference type="Proteomes" id="UP000054549">
    <property type="component" value="Unassembled WGS sequence"/>
</dbReference>
<dbReference type="InParanoid" id="A0A0C2XC54"/>
<reference evidence="2 3" key="1">
    <citation type="submission" date="2014-04" db="EMBL/GenBank/DDBJ databases">
        <title>Evolutionary Origins and Diversification of the Mycorrhizal Mutualists.</title>
        <authorList>
            <consortium name="DOE Joint Genome Institute"/>
            <consortium name="Mycorrhizal Genomics Consortium"/>
            <person name="Kohler A."/>
            <person name="Kuo A."/>
            <person name="Nagy L.G."/>
            <person name="Floudas D."/>
            <person name="Copeland A."/>
            <person name="Barry K.W."/>
            <person name="Cichocki N."/>
            <person name="Veneault-Fourrey C."/>
            <person name="LaButti K."/>
            <person name="Lindquist E.A."/>
            <person name="Lipzen A."/>
            <person name="Lundell T."/>
            <person name="Morin E."/>
            <person name="Murat C."/>
            <person name="Riley R."/>
            <person name="Ohm R."/>
            <person name="Sun H."/>
            <person name="Tunlid A."/>
            <person name="Henrissat B."/>
            <person name="Grigoriev I.V."/>
            <person name="Hibbett D.S."/>
            <person name="Martin F."/>
        </authorList>
    </citation>
    <scope>NUCLEOTIDE SEQUENCE [LARGE SCALE GENOMIC DNA]</scope>
    <source>
        <strain evidence="2 3">Koide BX008</strain>
    </source>
</reference>
<organism evidence="2 3">
    <name type="scientific">Amanita muscaria (strain Koide BX008)</name>
    <dbReference type="NCBI Taxonomy" id="946122"/>
    <lineage>
        <taxon>Eukaryota</taxon>
        <taxon>Fungi</taxon>
        <taxon>Dikarya</taxon>
        <taxon>Basidiomycota</taxon>
        <taxon>Agaricomycotina</taxon>
        <taxon>Agaricomycetes</taxon>
        <taxon>Agaricomycetidae</taxon>
        <taxon>Agaricales</taxon>
        <taxon>Pluteineae</taxon>
        <taxon>Amanitaceae</taxon>
        <taxon>Amanita</taxon>
    </lineage>
</organism>
<dbReference type="OrthoDB" id="3061143at2759"/>